<dbReference type="PANTHER" id="PTHR30538">
    <property type="entry name" value="LYSINE 2,3-AMINOMUTASE-RELATED"/>
    <property type="match status" value="1"/>
</dbReference>
<evidence type="ECO:0000313" key="2">
    <source>
        <dbReference type="EMBL" id="TSE03457.1"/>
    </source>
</evidence>
<reference evidence="2 3" key="1">
    <citation type="submission" date="2019-07" db="EMBL/GenBank/DDBJ databases">
        <title>The draft genome sequence of Aquimarina algiphila M91.</title>
        <authorList>
            <person name="Meng X."/>
        </authorList>
    </citation>
    <scope>NUCLEOTIDE SEQUENCE [LARGE SCALE GENOMIC DNA]</scope>
    <source>
        <strain evidence="2 3">M91</strain>
    </source>
</reference>
<dbReference type="AlphaFoldDB" id="A0A554VAW2"/>
<evidence type="ECO:0000313" key="3">
    <source>
        <dbReference type="Proteomes" id="UP000318833"/>
    </source>
</evidence>
<organism evidence="2 3">
    <name type="scientific">Aquimarina algiphila</name>
    <dbReference type="NCBI Taxonomy" id="2047982"/>
    <lineage>
        <taxon>Bacteria</taxon>
        <taxon>Pseudomonadati</taxon>
        <taxon>Bacteroidota</taxon>
        <taxon>Flavobacteriia</taxon>
        <taxon>Flavobacteriales</taxon>
        <taxon>Flavobacteriaceae</taxon>
        <taxon>Aquimarina</taxon>
    </lineage>
</organism>
<keyword evidence="1" id="KW-0411">Iron-sulfur</keyword>
<dbReference type="Proteomes" id="UP000318833">
    <property type="component" value="Unassembled WGS sequence"/>
</dbReference>
<dbReference type="PANTHER" id="PTHR30538:SF0">
    <property type="entry name" value="L-LYSINE 2,3-AMINOMUTASE AQ_1632-RELATED"/>
    <property type="match status" value="1"/>
</dbReference>
<keyword evidence="1" id="KW-0479">Metal-binding</keyword>
<comment type="caution">
    <text evidence="2">The sequence shown here is derived from an EMBL/GenBank/DDBJ whole genome shotgun (WGS) entry which is preliminary data.</text>
</comment>
<keyword evidence="1" id="KW-0004">4Fe-4S</keyword>
<dbReference type="OrthoDB" id="9768064at2"/>
<proteinExistence type="predicted"/>
<dbReference type="Gene3D" id="3.20.20.70">
    <property type="entry name" value="Aldolase class I"/>
    <property type="match status" value="1"/>
</dbReference>
<dbReference type="RefSeq" id="WP_109438752.1">
    <property type="nucleotide sequence ID" value="NZ_CANMIK010000105.1"/>
</dbReference>
<gene>
    <name evidence="2" type="ORF">FOF46_29250</name>
</gene>
<keyword evidence="1" id="KW-0408">Iron</keyword>
<dbReference type="InterPro" id="IPR013785">
    <property type="entry name" value="Aldolase_TIM"/>
</dbReference>
<evidence type="ECO:0000256" key="1">
    <source>
        <dbReference type="ARBA" id="ARBA00022485"/>
    </source>
</evidence>
<protein>
    <submittedName>
        <fullName evidence="2">Lysine 2,3-aminomutase</fullName>
    </submittedName>
</protein>
<accession>A0A554VAW2</accession>
<keyword evidence="3" id="KW-1185">Reference proteome</keyword>
<dbReference type="GO" id="GO:0051539">
    <property type="term" value="F:4 iron, 4 sulfur cluster binding"/>
    <property type="evidence" value="ECO:0007669"/>
    <property type="project" value="UniProtKB-KW"/>
</dbReference>
<dbReference type="InterPro" id="IPR058240">
    <property type="entry name" value="rSAM_sf"/>
</dbReference>
<dbReference type="InterPro" id="IPR003739">
    <property type="entry name" value="Lys_aminomutase/Glu_NH3_mut"/>
</dbReference>
<dbReference type="SUPFAM" id="SSF102114">
    <property type="entry name" value="Radical SAM enzymes"/>
    <property type="match status" value="1"/>
</dbReference>
<name>A0A554VAW2_9FLAO</name>
<sequence length="431" mass="49925">MKFISYNNTSFKKTTYYKRLPENEREVFDILSSVFHFKVNNYVLEHLIDWETVPNDPIYKLIFPRKEMLQPTDYKTLLLLHQSGLDEKTLFQFVQKVKKKMYPEVKHAETSIPKVNGVRIRGMYSNFETIVSLFPDPMAKTCHSYCSYCFRWIMFNNKEAQQNSSYTDPNEPVEYLRAHPEITDVLFTGADPLVLKAKTLQKYIDPVLDIESVKVIRISSKSLAWWPFRFTTDKDADELLKLFKYIQSRGKHLNFCAHFTHVRELENDVVKEAIQRIRDTGTVIRCQGPIVEGINDTPKDWSALWNTQIALGMVPYYMFIEADHNSESCFRIPLAKALQIFQEAQKKTTGLARTVRGPVFMNDLHRTLLDGIVTVNDQRYFALKSLQAPPNMVGEGTIKLIPYSETTKDAGDLIALFSKEQEARSTTVDIL</sequence>
<dbReference type="EMBL" id="VLNR01000110">
    <property type="protein sequence ID" value="TSE03457.1"/>
    <property type="molecule type" value="Genomic_DNA"/>
</dbReference>